<evidence type="ECO:0000313" key="2">
    <source>
        <dbReference type="EMBL" id="KAL0015830.1"/>
    </source>
</evidence>
<accession>A0AAW2E2K1</accession>
<organism evidence="2 3">
    <name type="scientific">Lithocarpus litseifolius</name>
    <dbReference type="NCBI Taxonomy" id="425828"/>
    <lineage>
        <taxon>Eukaryota</taxon>
        <taxon>Viridiplantae</taxon>
        <taxon>Streptophyta</taxon>
        <taxon>Embryophyta</taxon>
        <taxon>Tracheophyta</taxon>
        <taxon>Spermatophyta</taxon>
        <taxon>Magnoliopsida</taxon>
        <taxon>eudicotyledons</taxon>
        <taxon>Gunneridae</taxon>
        <taxon>Pentapetalae</taxon>
        <taxon>rosids</taxon>
        <taxon>fabids</taxon>
        <taxon>Fagales</taxon>
        <taxon>Fagaceae</taxon>
        <taxon>Lithocarpus</taxon>
    </lineage>
</organism>
<gene>
    <name evidence="2" type="ORF">SO802_002899</name>
</gene>
<dbReference type="InterPro" id="IPR002156">
    <property type="entry name" value="RNaseH_domain"/>
</dbReference>
<dbReference type="GO" id="GO:0004523">
    <property type="term" value="F:RNA-DNA hybrid ribonuclease activity"/>
    <property type="evidence" value="ECO:0007669"/>
    <property type="project" value="InterPro"/>
</dbReference>
<dbReference type="InterPro" id="IPR053151">
    <property type="entry name" value="RNase_H-like"/>
</dbReference>
<feature type="domain" description="RNase H type-1" evidence="1">
    <location>
        <begin position="79"/>
        <end position="140"/>
    </location>
</feature>
<sequence>MILPVTPMALWSKQADMHYGLARKLRQFGLSQAYLSTAMAFGFDSFLDFLWHIVFYQHVGDEASGTRLNVDDAVFRFLQAASVGAVVRDHAGQAVAAMSKKMWVPLSPLEAEAKAMEEAIDFAWDIGLQDVVFECDLEFLIYGLDVFLIHSLVIYELTGSVVIRIGTVVVWAEQGVNFCSFKLL</sequence>
<dbReference type="Gene3D" id="3.30.420.10">
    <property type="entry name" value="Ribonuclease H-like superfamily/Ribonuclease H"/>
    <property type="match status" value="1"/>
</dbReference>
<evidence type="ECO:0000313" key="3">
    <source>
        <dbReference type="Proteomes" id="UP001459277"/>
    </source>
</evidence>
<dbReference type="Pfam" id="PF13456">
    <property type="entry name" value="RVT_3"/>
    <property type="match status" value="1"/>
</dbReference>
<dbReference type="EMBL" id="JAZDWU010000001">
    <property type="protein sequence ID" value="KAL0015830.1"/>
    <property type="molecule type" value="Genomic_DNA"/>
</dbReference>
<dbReference type="GO" id="GO:0003676">
    <property type="term" value="F:nucleic acid binding"/>
    <property type="evidence" value="ECO:0007669"/>
    <property type="project" value="InterPro"/>
</dbReference>
<dbReference type="Proteomes" id="UP001459277">
    <property type="component" value="Unassembled WGS sequence"/>
</dbReference>
<keyword evidence="3" id="KW-1185">Reference proteome</keyword>
<protein>
    <recommendedName>
        <fullName evidence="1">RNase H type-1 domain-containing protein</fullName>
    </recommendedName>
</protein>
<comment type="caution">
    <text evidence="2">The sequence shown here is derived from an EMBL/GenBank/DDBJ whole genome shotgun (WGS) entry which is preliminary data.</text>
</comment>
<name>A0AAW2E2K1_9ROSI</name>
<dbReference type="PANTHER" id="PTHR47723">
    <property type="entry name" value="OS05G0353850 PROTEIN"/>
    <property type="match status" value="1"/>
</dbReference>
<evidence type="ECO:0000259" key="1">
    <source>
        <dbReference type="Pfam" id="PF13456"/>
    </source>
</evidence>
<reference evidence="2 3" key="1">
    <citation type="submission" date="2024-01" db="EMBL/GenBank/DDBJ databases">
        <title>A telomere-to-telomere, gap-free genome of sweet tea (Lithocarpus litseifolius).</title>
        <authorList>
            <person name="Zhou J."/>
        </authorList>
    </citation>
    <scope>NUCLEOTIDE SEQUENCE [LARGE SCALE GENOMIC DNA]</scope>
    <source>
        <strain evidence="2">Zhou-2022a</strain>
        <tissue evidence="2">Leaf</tissue>
    </source>
</reference>
<proteinExistence type="predicted"/>
<dbReference type="InterPro" id="IPR036397">
    <property type="entry name" value="RNaseH_sf"/>
</dbReference>
<dbReference type="PANTHER" id="PTHR47723:SF19">
    <property type="entry name" value="POLYNUCLEOTIDYL TRANSFERASE, RIBONUCLEASE H-LIKE SUPERFAMILY PROTEIN"/>
    <property type="match status" value="1"/>
</dbReference>
<dbReference type="AlphaFoldDB" id="A0AAW2E2K1"/>